<evidence type="ECO:0000256" key="5">
    <source>
        <dbReference type="ARBA" id="ARBA00022691"/>
    </source>
</evidence>
<comment type="catalytic activity">
    <reaction evidence="14">
        <text>S-adenosyl-L-methionine + H(+) = S-adenosyl 3-(methylsulfanyl)propylamine + CO2</text>
        <dbReference type="Rhea" id="RHEA:15981"/>
        <dbReference type="ChEBI" id="CHEBI:15378"/>
        <dbReference type="ChEBI" id="CHEBI:16526"/>
        <dbReference type="ChEBI" id="CHEBI:57443"/>
        <dbReference type="ChEBI" id="CHEBI:59789"/>
        <dbReference type="EC" id="4.1.1.50"/>
    </reaction>
</comment>
<dbReference type="InterPro" id="IPR001985">
    <property type="entry name" value="S-AdoMet_decarboxylase_euk"/>
</dbReference>
<sequence>MAVSYCEKNDNVETGQPVVSAIGFEGFEKRLEITFSGLHVFNGPSGSRLGLRSLTRAQLDSFLDAAACTIVAELSSSEFDSYVLSESSLFVYPHKIILKTCGTTKLLFAIDPVLKLADSVGLTVSSVLYSRGTFIFPNAQVAPHRSFSEEVSYLNRYFGNLASGPHAYVLGDPTVLNRHWHVYSASSTTDVEDQTANVTLEMCMTGLNREKAGVFCKKEGHLAKEMTKMSKINEIISSHVICDVDFDPCGYSMNGVDGGSYSTVHVTPEDGFSYGSYEVMGCDSSSVRFEPLVQRVLRGFEPKEFSIAVTSFGDGVARDWVSEKSADVEGYTCQSVVKQELPAGGFVLYKTYEAVVPTREACVPKSIITLPCWKTEVVEVAGDGDEMAAYGRVMGGGFLGWENAIMRTASCANVIDSRQISLVEFFYSFFFFLGFRITRAH</sequence>
<dbReference type="GO" id="GO:0004014">
    <property type="term" value="F:adenosylmethionine decarboxylase activity"/>
    <property type="evidence" value="ECO:0000318"/>
    <property type="project" value="GO_Central"/>
</dbReference>
<dbReference type="InterPro" id="IPR018166">
    <property type="entry name" value="S-AdoMet_deCO2ase_CS"/>
</dbReference>
<dbReference type="KEGG" id="soe:110794140"/>
<evidence type="ECO:0000256" key="7">
    <source>
        <dbReference type="ARBA" id="ARBA00022813"/>
    </source>
</evidence>
<dbReference type="Gene3D" id="3.30.360.50">
    <property type="entry name" value="S-adenosylmethionine decarboxylase"/>
    <property type="match status" value="1"/>
</dbReference>
<dbReference type="Pfam" id="PF01536">
    <property type="entry name" value="SAM_decarbox"/>
    <property type="match status" value="1"/>
</dbReference>
<dbReference type="AlphaFoldDB" id="A0A9R0K240"/>
<evidence type="ECO:0000256" key="11">
    <source>
        <dbReference type="ARBA" id="ARBA00023239"/>
    </source>
</evidence>
<keyword evidence="15" id="KW-1185">Reference proteome</keyword>
<dbReference type="InterPro" id="IPR016067">
    <property type="entry name" value="S-AdoMet_deCO2ase_core"/>
</dbReference>
<evidence type="ECO:0000256" key="12">
    <source>
        <dbReference type="ARBA" id="ARBA00023270"/>
    </source>
</evidence>
<dbReference type="PROSITE" id="PS01336">
    <property type="entry name" value="ADOMETDC"/>
    <property type="match status" value="1"/>
</dbReference>
<evidence type="ECO:0000256" key="2">
    <source>
        <dbReference type="ARBA" id="ARBA00004911"/>
    </source>
</evidence>
<name>A0A9R0K240_SPIOL</name>
<dbReference type="GO" id="GO:0008295">
    <property type="term" value="P:spermidine biosynthetic process"/>
    <property type="evidence" value="ECO:0000318"/>
    <property type="project" value="GO_Central"/>
</dbReference>
<dbReference type="InterPro" id="IPR048283">
    <property type="entry name" value="AdoMetDC-like"/>
</dbReference>
<proteinExistence type="inferred from homology"/>
<evidence type="ECO:0000256" key="10">
    <source>
        <dbReference type="ARBA" id="ARBA00023145"/>
    </source>
</evidence>
<dbReference type="RefSeq" id="XP_021854775.1">
    <property type="nucleotide sequence ID" value="XM_021999083.2"/>
</dbReference>
<evidence type="ECO:0000256" key="13">
    <source>
        <dbReference type="ARBA" id="ARBA00023317"/>
    </source>
</evidence>
<dbReference type="GeneID" id="110794140"/>
<evidence type="ECO:0000256" key="9">
    <source>
        <dbReference type="ARBA" id="ARBA00023115"/>
    </source>
</evidence>
<comment type="pathway">
    <text evidence="2">Amine and polyamine biosynthesis; S-adenosylmethioninamine biosynthesis; S-adenosylmethioninamine from S-adenosyl-L-methionine: step 1/1.</text>
</comment>
<comment type="similarity">
    <text evidence="3">Belongs to the eukaryotic AdoMetDC family.</text>
</comment>
<keyword evidence="6" id="KW-0210">Decarboxylase</keyword>
<dbReference type="GO" id="GO:0006597">
    <property type="term" value="P:spermine biosynthetic process"/>
    <property type="evidence" value="ECO:0000318"/>
    <property type="project" value="GO_Central"/>
</dbReference>
<dbReference type="GO" id="GO:0005829">
    <property type="term" value="C:cytosol"/>
    <property type="evidence" value="ECO:0000318"/>
    <property type="project" value="GO_Central"/>
</dbReference>
<dbReference type="EC" id="4.1.1.50" evidence="4"/>
<evidence type="ECO:0000256" key="8">
    <source>
        <dbReference type="ARBA" id="ARBA00023066"/>
    </source>
</evidence>
<keyword evidence="11" id="KW-0456">Lyase</keyword>
<evidence type="ECO:0000256" key="14">
    <source>
        <dbReference type="ARBA" id="ARBA00048112"/>
    </source>
</evidence>
<dbReference type="GO" id="GO:0099402">
    <property type="term" value="P:plant organ development"/>
    <property type="evidence" value="ECO:0007669"/>
    <property type="project" value="UniProtKB-ARBA"/>
</dbReference>
<evidence type="ECO:0000313" key="15">
    <source>
        <dbReference type="Proteomes" id="UP000813463"/>
    </source>
</evidence>
<evidence type="ECO:0000256" key="6">
    <source>
        <dbReference type="ARBA" id="ARBA00022793"/>
    </source>
</evidence>
<dbReference type="Gene3D" id="3.60.90.10">
    <property type="entry name" value="S-adenosylmethionine decarboxylase"/>
    <property type="match status" value="1"/>
</dbReference>
<dbReference type="Proteomes" id="UP000813463">
    <property type="component" value="Chromosome 2"/>
</dbReference>
<organism evidence="15 16">
    <name type="scientific">Spinacia oleracea</name>
    <name type="common">Spinach</name>
    <dbReference type="NCBI Taxonomy" id="3562"/>
    <lineage>
        <taxon>Eukaryota</taxon>
        <taxon>Viridiplantae</taxon>
        <taxon>Streptophyta</taxon>
        <taxon>Embryophyta</taxon>
        <taxon>Tracheophyta</taxon>
        <taxon>Spermatophyta</taxon>
        <taxon>Magnoliopsida</taxon>
        <taxon>eudicotyledons</taxon>
        <taxon>Gunneridae</taxon>
        <taxon>Pentapetalae</taxon>
        <taxon>Caryophyllales</taxon>
        <taxon>Chenopodiaceae</taxon>
        <taxon>Chenopodioideae</taxon>
        <taxon>Anserineae</taxon>
        <taxon>Spinacia</taxon>
    </lineage>
</organism>
<evidence type="ECO:0000256" key="4">
    <source>
        <dbReference type="ARBA" id="ARBA00012357"/>
    </source>
</evidence>
<accession>A0A9R0K240</accession>
<reference evidence="15" key="1">
    <citation type="journal article" date="2021" name="Nat. Commun.">
        <title>Genomic analyses provide insights into spinach domestication and the genetic basis of agronomic traits.</title>
        <authorList>
            <person name="Cai X."/>
            <person name="Sun X."/>
            <person name="Xu C."/>
            <person name="Sun H."/>
            <person name="Wang X."/>
            <person name="Ge C."/>
            <person name="Zhang Z."/>
            <person name="Wang Q."/>
            <person name="Fei Z."/>
            <person name="Jiao C."/>
            <person name="Wang Q."/>
        </authorList>
    </citation>
    <scope>NUCLEOTIDE SEQUENCE [LARGE SCALE GENOMIC DNA]</scope>
    <source>
        <strain evidence="15">cv. Varoflay</strain>
    </source>
</reference>
<dbReference type="PANTHER" id="PTHR11570:SF0">
    <property type="entry name" value="S-ADENOSYLMETHIONINE DECARBOXYLASE PROENZYME"/>
    <property type="match status" value="1"/>
</dbReference>
<dbReference type="SUPFAM" id="SSF56276">
    <property type="entry name" value="S-adenosylmethionine decarboxylase"/>
    <property type="match status" value="1"/>
</dbReference>
<keyword evidence="8" id="KW-0745">Spermidine biosynthesis</keyword>
<evidence type="ECO:0000256" key="3">
    <source>
        <dbReference type="ARBA" id="ARBA00008466"/>
    </source>
</evidence>
<gene>
    <name evidence="16" type="primary">LOC110794140</name>
</gene>
<keyword evidence="7" id="KW-0068">Autocatalytic cleavage</keyword>
<dbReference type="FunFam" id="3.60.90.10:FF:000002">
    <property type="entry name" value="S-adenosylmethionine decarboxylase proenzyme"/>
    <property type="match status" value="1"/>
</dbReference>
<dbReference type="FunFam" id="3.30.360.50:FF:000001">
    <property type="entry name" value="S-adenosylmethionine decarboxylase proenzyme"/>
    <property type="match status" value="1"/>
</dbReference>
<comment type="cofactor">
    <cofactor evidence="1">
        <name>pyruvate</name>
        <dbReference type="ChEBI" id="CHEBI:15361"/>
    </cofactor>
</comment>
<keyword evidence="12" id="KW-0704">Schiff base</keyword>
<protein>
    <recommendedName>
        <fullName evidence="4">adenosylmethionine decarboxylase</fullName>
        <ecNumber evidence="4">4.1.1.50</ecNumber>
    </recommendedName>
</protein>
<keyword evidence="10" id="KW-0865">Zymogen</keyword>
<keyword evidence="5" id="KW-0949">S-adenosyl-L-methionine</keyword>
<keyword evidence="13" id="KW-0670">Pyruvate</keyword>
<dbReference type="PANTHER" id="PTHR11570">
    <property type="entry name" value="S-ADENOSYLMETHIONINE DECARBOXYLASE"/>
    <property type="match status" value="1"/>
</dbReference>
<dbReference type="OrthoDB" id="1068353at2759"/>
<dbReference type="NCBIfam" id="TIGR00535">
    <property type="entry name" value="SAM_DCase"/>
    <property type="match status" value="1"/>
</dbReference>
<keyword evidence="9" id="KW-0620">Polyamine biosynthesis</keyword>
<evidence type="ECO:0000313" key="16">
    <source>
        <dbReference type="RefSeq" id="XP_021854775.1"/>
    </source>
</evidence>
<reference evidence="16" key="2">
    <citation type="submission" date="2025-08" db="UniProtKB">
        <authorList>
            <consortium name="RefSeq"/>
        </authorList>
    </citation>
    <scope>IDENTIFICATION</scope>
    <source>
        <tissue evidence="16">Leaf</tissue>
    </source>
</reference>
<evidence type="ECO:0000256" key="1">
    <source>
        <dbReference type="ARBA" id="ARBA00001928"/>
    </source>
</evidence>